<keyword evidence="2" id="KW-1185">Reference proteome</keyword>
<dbReference type="Proteomes" id="UP000831701">
    <property type="component" value="Chromosome 9"/>
</dbReference>
<organism evidence="1 2">
    <name type="scientific">Scortum barcoo</name>
    <name type="common">barcoo grunter</name>
    <dbReference type="NCBI Taxonomy" id="214431"/>
    <lineage>
        <taxon>Eukaryota</taxon>
        <taxon>Metazoa</taxon>
        <taxon>Chordata</taxon>
        <taxon>Craniata</taxon>
        <taxon>Vertebrata</taxon>
        <taxon>Euteleostomi</taxon>
        <taxon>Actinopterygii</taxon>
        <taxon>Neopterygii</taxon>
        <taxon>Teleostei</taxon>
        <taxon>Neoteleostei</taxon>
        <taxon>Acanthomorphata</taxon>
        <taxon>Eupercaria</taxon>
        <taxon>Centrarchiformes</taxon>
        <taxon>Terapontoidei</taxon>
        <taxon>Terapontidae</taxon>
        <taxon>Scortum</taxon>
    </lineage>
</organism>
<dbReference type="EMBL" id="CM041539">
    <property type="protein sequence ID" value="KAI3367181.1"/>
    <property type="molecule type" value="Genomic_DNA"/>
</dbReference>
<accession>A0ACB8WH67</accession>
<proteinExistence type="predicted"/>
<protein>
    <submittedName>
        <fullName evidence="1">Uncharacterized protein</fullName>
    </submittedName>
</protein>
<gene>
    <name evidence="1" type="ORF">L3Q82_008240</name>
</gene>
<evidence type="ECO:0000313" key="2">
    <source>
        <dbReference type="Proteomes" id="UP000831701"/>
    </source>
</evidence>
<evidence type="ECO:0000313" key="1">
    <source>
        <dbReference type="EMBL" id="KAI3367181.1"/>
    </source>
</evidence>
<reference evidence="1" key="1">
    <citation type="submission" date="2022-04" db="EMBL/GenBank/DDBJ databases">
        <title>Jade perch genome.</title>
        <authorList>
            <person name="Chao B."/>
        </authorList>
    </citation>
    <scope>NUCLEOTIDE SEQUENCE</scope>
    <source>
        <strain evidence="1">CB-2022</strain>
    </source>
</reference>
<comment type="caution">
    <text evidence="1">The sequence shown here is derived from an EMBL/GenBank/DDBJ whole genome shotgun (WGS) entry which is preliminary data.</text>
</comment>
<name>A0ACB8WH67_9TELE</name>
<sequence>MRLDEYSSQIQSEEDLEAPLPLRSDDEWQHYSPILPPHQCMQNYDPHHTADVRYYHSAGERQYNFTPVNRFPLQPCHVSTPWQLRGAWDDPQNWLRPHDHFQSDCVAPGSVSVNVPQFSVPAVEGVSEVSVMSLSSVGAEASVSCPHKKRRTISLPDECRDIFITYSSDVSSEIVPFVDFLTKQGFRPARRLEAVRSNGAAAPQTGSIRSKGLGLLGKLKMSAELLIALAALLSWAVVGVVIFDFVEYKAVPDIQQIMTDPVQAVNDAVDEVSSLLNKFQECAPDLSDPRSAAMYAAEEISEVKDGFVRYFSDEEGKTDLSYIDPVVIGRNVFSVTNEFMCGVGGYIQDVLCAVLETILDVVKGTLDISFMDPVVIGRNIFSFTNDTVSGITGYIQDVLCAIMDSVLDMTKGTTDVSFIDPVVIGRNVFTVTNDFVSGIAGYIQDVLCAILDVIMDTVQDIQQAVGFSPMSALKTTAEITKEQINMLVSYVSTMLVGEQGVMPEVSIDPMKVVEDAVLEFTDKKDLFLGYMSSMLVGEQGEPVATPVVNVVTEKDESVPSTSDINMIQRKVIMLRHALFKTSI</sequence>